<dbReference type="Gene3D" id="3.10.10.10">
    <property type="entry name" value="HIV Type 1 Reverse Transcriptase, subunit A, domain 1"/>
    <property type="match status" value="1"/>
</dbReference>
<comment type="caution">
    <text evidence="4">The sequence shown here is derived from an EMBL/GenBank/DDBJ whole genome shotgun (WGS) entry which is preliminary data.</text>
</comment>
<protein>
    <submittedName>
        <fullName evidence="4">Transposon Ty3-G Gag-Pol polyprotein</fullName>
    </submittedName>
</protein>
<dbReference type="EMBL" id="QGNW01000884">
    <property type="protein sequence ID" value="RVW59608.1"/>
    <property type="molecule type" value="Genomic_DNA"/>
</dbReference>
<dbReference type="PANTHER" id="PTHR15503">
    <property type="entry name" value="LDOC1 RELATED"/>
    <property type="match status" value="1"/>
</dbReference>
<dbReference type="Pfam" id="PF24626">
    <property type="entry name" value="SH3_Tf2-1"/>
    <property type="match status" value="1"/>
</dbReference>
<proteinExistence type="predicted"/>
<evidence type="ECO:0000256" key="1">
    <source>
        <dbReference type="SAM" id="MobiDB-lite"/>
    </source>
</evidence>
<feature type="compositionally biased region" description="Basic residues" evidence="1">
    <location>
        <begin position="1067"/>
        <end position="1080"/>
    </location>
</feature>
<dbReference type="Gene3D" id="3.30.70.270">
    <property type="match status" value="2"/>
</dbReference>
<feature type="domain" description="Retrotransposon gag" evidence="2">
    <location>
        <begin position="123"/>
        <end position="216"/>
    </location>
</feature>
<dbReference type="PANTHER" id="PTHR15503:SF22">
    <property type="entry name" value="TRANSPOSON TY3-I GAG POLYPROTEIN"/>
    <property type="match status" value="1"/>
</dbReference>
<feature type="region of interest" description="Disordered" evidence="1">
    <location>
        <begin position="51"/>
        <end position="81"/>
    </location>
</feature>
<dbReference type="Pfam" id="PF08284">
    <property type="entry name" value="RVP_2"/>
    <property type="match status" value="1"/>
</dbReference>
<dbReference type="Pfam" id="PF03732">
    <property type="entry name" value="Retrotrans_gag"/>
    <property type="match status" value="1"/>
</dbReference>
<dbReference type="InterPro" id="IPR043502">
    <property type="entry name" value="DNA/RNA_pol_sf"/>
</dbReference>
<reference evidence="4 5" key="1">
    <citation type="journal article" date="2018" name="PLoS Genet.">
        <title>Population sequencing reveals clonal diversity and ancestral inbreeding in the grapevine cultivar Chardonnay.</title>
        <authorList>
            <person name="Roach M.J."/>
            <person name="Johnson D.L."/>
            <person name="Bohlmann J."/>
            <person name="van Vuuren H.J."/>
            <person name="Jones S.J."/>
            <person name="Pretorius I.S."/>
            <person name="Schmidt S.A."/>
            <person name="Borneman A.R."/>
        </authorList>
    </citation>
    <scope>NUCLEOTIDE SEQUENCE [LARGE SCALE GENOMIC DNA]</scope>
    <source>
        <strain evidence="5">cv. Chardonnay</strain>
        <tissue evidence="4">Leaf</tissue>
    </source>
</reference>
<dbReference type="SUPFAM" id="SSF56672">
    <property type="entry name" value="DNA/RNA polymerases"/>
    <property type="match status" value="1"/>
</dbReference>
<dbReference type="InterPro" id="IPR005162">
    <property type="entry name" value="Retrotrans_gag_dom"/>
</dbReference>
<sequence length="1080" mass="123654">MTTNKERIEILEQGVGGLQDEVQRLGLGMNDRMQRLEESLKALSDVVLSSKAAQPSHSSHSVKQGHTPQYQHEETESSRLNIPPLRTKIEFPRFAGDDPTEWFNRVAQFFEFQRTPEDQKVSLAAFHMEGEANQWWQWLNRTYKEENRTVTWTMFADELWARFGPTDGEDFDEALSHIKQSGSLRDYQREFEKLGNRVHGWTQKALVGTFMGGLKPEIADGIRMFKPKTLKEAISLARTRDEQLTRQRRFACPIPPNRPAAAVTSINQRTSIVPKRLGWEEMQKRRAQGLCFNCNERFTPGHKCQGPRLLLIEGHDEVQDKEEEAEISDNREDELEVSIHALTGWASPRTMRVAATIKSQPIMVLIDSGSTHNFLSDKVARTLRLPVVPTKSFTVHVPMGNNSCHEDYKGYKGPFKLLHLRPLQRSTDKVTWFLLYMCKQWKDLPGDGTQPDMQQMLGEFENVFQEPFKLPPLREIDHHIPLKEGTQPINIRPYRIIRPSTSPYSSPVLLVKKKDDTWRFCTDYRALNAATIKDRFPIPTVDDMLDKLYGAPYFTKLDLRAGYHQSYMGIAFDHVRKTLEILKKHSFFVKATKCDFGKQELEYLGHIVTNHGVKEICPKLWSISSSSHQPAQEGELQWDEDVAAAFTMLKQALTTTPLLQCLISMSHSQLRLMLLGWNWSDVSNCGGHSDLETIHLGSKVFHSNDQRSLKYFLEQRVATSEQQKWVAKLLGYDYEIIYRPGKENSAADALSRHPNSPLLNPIFISQVSLWDDIRKAAATDLVVVPTAFAGSVAPRVFMTILSKDCHFTGQIVSWWWWDRLRVFYHVGYSVEAKFSLPSSDGWTNGGGEPLSRTVSEMFCPSMALENDGLSRVNEVDQSLFTRDEVLQQLKTNLELAATRMKHVADQKRREVEFQIGDLVLLKLHPYRQHSVFKRAHQKLANHFYGPFPVEQKLGKVAYRLSLPPEAKIHPVFHVSLLKKYVGTSLPALVDLPPISDEGQLQVTPEKVVNTRWIKHGTKFIEESLCSGRFACRDATWEDTQMLKHQFSTLNLEDKVPLMGGSIDTPRRSSRIPKKNPKFLV</sequence>
<evidence type="ECO:0000259" key="2">
    <source>
        <dbReference type="Pfam" id="PF03732"/>
    </source>
</evidence>
<feature type="domain" description="Tf2-1-like SH3-like" evidence="3">
    <location>
        <begin position="916"/>
        <end position="981"/>
    </location>
</feature>
<organism evidence="4 5">
    <name type="scientific">Vitis vinifera</name>
    <name type="common">Grape</name>
    <dbReference type="NCBI Taxonomy" id="29760"/>
    <lineage>
        <taxon>Eukaryota</taxon>
        <taxon>Viridiplantae</taxon>
        <taxon>Streptophyta</taxon>
        <taxon>Embryophyta</taxon>
        <taxon>Tracheophyta</taxon>
        <taxon>Spermatophyta</taxon>
        <taxon>Magnoliopsida</taxon>
        <taxon>eudicotyledons</taxon>
        <taxon>Gunneridae</taxon>
        <taxon>Pentapetalae</taxon>
        <taxon>rosids</taxon>
        <taxon>Vitales</taxon>
        <taxon>Vitaceae</taxon>
        <taxon>Viteae</taxon>
        <taxon>Vitis</taxon>
    </lineage>
</organism>
<evidence type="ECO:0000313" key="5">
    <source>
        <dbReference type="Proteomes" id="UP000288805"/>
    </source>
</evidence>
<dbReference type="InterPro" id="IPR056924">
    <property type="entry name" value="SH3_Tf2-1"/>
</dbReference>
<feature type="region of interest" description="Disordered" evidence="1">
    <location>
        <begin position="1061"/>
        <end position="1080"/>
    </location>
</feature>
<dbReference type="Gene3D" id="2.40.70.10">
    <property type="entry name" value="Acid Proteases"/>
    <property type="match status" value="1"/>
</dbReference>
<dbReference type="InterPro" id="IPR032567">
    <property type="entry name" value="RTL1-rel"/>
</dbReference>
<name>A0A438FI20_VITVI</name>
<accession>A0A438FI20</accession>
<gene>
    <name evidence="4" type="primary">TY3B-G_375</name>
    <name evidence="4" type="ORF">CK203_100693</name>
</gene>
<feature type="compositionally biased region" description="Polar residues" evidence="1">
    <location>
        <begin position="51"/>
        <end position="70"/>
    </location>
</feature>
<dbReference type="InterPro" id="IPR021109">
    <property type="entry name" value="Peptidase_aspartic_dom_sf"/>
</dbReference>
<dbReference type="InterPro" id="IPR043128">
    <property type="entry name" value="Rev_trsase/Diguanyl_cyclase"/>
</dbReference>
<dbReference type="Proteomes" id="UP000288805">
    <property type="component" value="Unassembled WGS sequence"/>
</dbReference>
<dbReference type="CDD" id="cd00303">
    <property type="entry name" value="retropepsin_like"/>
    <property type="match status" value="1"/>
</dbReference>
<dbReference type="AlphaFoldDB" id="A0A438FI20"/>
<dbReference type="CDD" id="cd01647">
    <property type="entry name" value="RT_LTR"/>
    <property type="match status" value="1"/>
</dbReference>
<evidence type="ECO:0000259" key="3">
    <source>
        <dbReference type="Pfam" id="PF24626"/>
    </source>
</evidence>
<evidence type="ECO:0000313" key="4">
    <source>
        <dbReference type="EMBL" id="RVW59608.1"/>
    </source>
</evidence>